<organism evidence="11 12">
    <name type="scientific">Paralvinella palmiformis</name>
    <dbReference type="NCBI Taxonomy" id="53620"/>
    <lineage>
        <taxon>Eukaryota</taxon>
        <taxon>Metazoa</taxon>
        <taxon>Spiralia</taxon>
        <taxon>Lophotrochozoa</taxon>
        <taxon>Annelida</taxon>
        <taxon>Polychaeta</taxon>
        <taxon>Sedentaria</taxon>
        <taxon>Canalipalpata</taxon>
        <taxon>Terebellida</taxon>
        <taxon>Terebelliformia</taxon>
        <taxon>Alvinellidae</taxon>
        <taxon>Paralvinella</taxon>
    </lineage>
</organism>
<evidence type="ECO:0000259" key="7">
    <source>
        <dbReference type="Pfam" id="PF17846"/>
    </source>
</evidence>
<dbReference type="GO" id="GO:0004534">
    <property type="term" value="F:5'-3' RNA exonuclease activity"/>
    <property type="evidence" value="ECO:0007669"/>
    <property type="project" value="TreeGrafter"/>
</dbReference>
<dbReference type="Pfam" id="PF03159">
    <property type="entry name" value="XRN_N"/>
    <property type="match status" value="1"/>
</dbReference>
<dbReference type="InterPro" id="IPR004859">
    <property type="entry name" value="Xrn1_N"/>
</dbReference>
<keyword evidence="12" id="KW-1185">Reference proteome</keyword>
<dbReference type="Pfam" id="PF17846">
    <property type="entry name" value="XRN_M"/>
    <property type="match status" value="1"/>
</dbReference>
<dbReference type="InterPro" id="IPR041385">
    <property type="entry name" value="SH3_12"/>
</dbReference>
<dbReference type="InterPro" id="IPR027073">
    <property type="entry name" value="5_3_exoribonuclease"/>
</dbReference>
<evidence type="ECO:0000256" key="4">
    <source>
        <dbReference type="ARBA" id="ARBA00038299"/>
    </source>
</evidence>
<dbReference type="GO" id="GO:0000956">
    <property type="term" value="P:nuclear-transcribed mRNA catabolic process"/>
    <property type="evidence" value="ECO:0007669"/>
    <property type="project" value="InterPro"/>
</dbReference>
<feature type="compositionally biased region" description="Polar residues" evidence="5">
    <location>
        <begin position="1747"/>
        <end position="1756"/>
    </location>
</feature>
<protein>
    <submittedName>
        <fullName evidence="11">Uncharacterized protein</fullName>
    </submittedName>
</protein>
<comment type="caution">
    <text evidence="11">The sequence shown here is derived from an EMBL/GenBank/DDBJ whole genome shotgun (WGS) entry which is preliminary data.</text>
</comment>
<feature type="compositionally biased region" description="Polar residues" evidence="5">
    <location>
        <begin position="1234"/>
        <end position="1280"/>
    </location>
</feature>
<dbReference type="SUPFAM" id="SSF54768">
    <property type="entry name" value="dsRNA-binding domain-like"/>
    <property type="match status" value="1"/>
</dbReference>
<dbReference type="InterPro" id="IPR041106">
    <property type="entry name" value="XRN1_D2_D3"/>
</dbReference>
<feature type="domain" description="5'-3' exoribonuclease 1 SH3-like" evidence="8">
    <location>
        <begin position="1110"/>
        <end position="1179"/>
    </location>
</feature>
<feature type="region of interest" description="Disordered" evidence="5">
    <location>
        <begin position="1358"/>
        <end position="1385"/>
    </location>
</feature>
<proteinExistence type="inferred from homology"/>
<dbReference type="GO" id="GO:0003723">
    <property type="term" value="F:RNA binding"/>
    <property type="evidence" value="ECO:0007669"/>
    <property type="project" value="TreeGrafter"/>
</dbReference>
<gene>
    <name evidence="11" type="ORF">LSH36_660g01046</name>
</gene>
<feature type="region of interest" description="Disordered" evidence="5">
    <location>
        <begin position="1743"/>
        <end position="1800"/>
    </location>
</feature>
<dbReference type="FunFam" id="3.40.50.12390:FF:000002">
    <property type="entry name" value="5'-3' exoribonuclease 1"/>
    <property type="match status" value="1"/>
</dbReference>
<feature type="region of interest" description="Disordered" evidence="5">
    <location>
        <begin position="1551"/>
        <end position="1593"/>
    </location>
</feature>
<feature type="region of interest" description="Disordered" evidence="5">
    <location>
        <begin position="1303"/>
        <end position="1346"/>
    </location>
</feature>
<dbReference type="InterPro" id="IPR040992">
    <property type="entry name" value="XRN1_D1"/>
</dbReference>
<feature type="region of interest" description="Disordered" evidence="5">
    <location>
        <begin position="1637"/>
        <end position="1696"/>
    </location>
</feature>
<evidence type="ECO:0000313" key="11">
    <source>
        <dbReference type="EMBL" id="KAK2145731.1"/>
    </source>
</evidence>
<evidence type="ECO:0000256" key="5">
    <source>
        <dbReference type="SAM" id="MobiDB-lite"/>
    </source>
</evidence>
<dbReference type="Proteomes" id="UP001208570">
    <property type="component" value="Unassembled WGS sequence"/>
</dbReference>
<evidence type="ECO:0000259" key="8">
    <source>
        <dbReference type="Pfam" id="PF18129"/>
    </source>
</evidence>
<feature type="compositionally biased region" description="Polar residues" evidence="5">
    <location>
        <begin position="1358"/>
        <end position="1369"/>
    </location>
</feature>
<dbReference type="Gene3D" id="1.25.40.1050">
    <property type="match status" value="1"/>
</dbReference>
<dbReference type="Pfam" id="PF18332">
    <property type="entry name" value="XRN1_D1"/>
    <property type="match status" value="1"/>
</dbReference>
<reference evidence="11" key="1">
    <citation type="journal article" date="2023" name="Mol. Biol. Evol.">
        <title>Third-Generation Sequencing Reveals the Adaptive Role of the Epigenome in Three Deep-Sea Polychaetes.</title>
        <authorList>
            <person name="Perez M."/>
            <person name="Aroh O."/>
            <person name="Sun Y."/>
            <person name="Lan Y."/>
            <person name="Juniper S.K."/>
            <person name="Young C.R."/>
            <person name="Angers B."/>
            <person name="Qian P.Y."/>
        </authorList>
    </citation>
    <scope>NUCLEOTIDE SEQUENCE</scope>
    <source>
        <strain evidence="11">P08H-3</strain>
    </source>
</reference>
<feature type="domain" description="Xrn1 helical" evidence="7">
    <location>
        <begin position="273"/>
        <end position="623"/>
    </location>
</feature>
<dbReference type="Pfam" id="PF18334">
    <property type="entry name" value="XRN1_D2_D3"/>
    <property type="match status" value="1"/>
</dbReference>
<feature type="domain" description="Exoribonuclease Xrn1 D2/D3" evidence="10">
    <location>
        <begin position="861"/>
        <end position="1084"/>
    </location>
</feature>
<dbReference type="PANTHER" id="PTHR12341">
    <property type="entry name" value="5'-&gt;3' EXORIBONUCLEASE"/>
    <property type="match status" value="1"/>
</dbReference>
<keyword evidence="1" id="KW-0540">Nuclease</keyword>
<feature type="compositionally biased region" description="Polar residues" evidence="5">
    <location>
        <begin position="1317"/>
        <end position="1328"/>
    </location>
</feature>
<dbReference type="InterPro" id="IPR047008">
    <property type="entry name" value="XRN1_SH3_sf"/>
</dbReference>
<dbReference type="Gene3D" id="2.170.260.40">
    <property type="match status" value="1"/>
</dbReference>
<feature type="domain" description="5'-3' exoribonuclease 1 D1" evidence="9">
    <location>
        <begin position="658"/>
        <end position="851"/>
    </location>
</feature>
<feature type="compositionally biased region" description="Polar residues" evidence="5">
    <location>
        <begin position="1638"/>
        <end position="1656"/>
    </location>
</feature>
<sequence length="1800" mass="205811">MGVPKFYRWISERYPCLSEVVKDYQIPEFDNLYLDMNGIIHVCSHPEDDNPHFRITEEKIMQEIFHYIEVLFRMIKPRKVFFMAVDGVAPRAKMNQQRGRRFRSAREAEELVKKAEEKGETLPTEERFDSNCITPGTEFMVRLHEQLQYFVVKKVSTDSLWQGIRIILSGHETPGEGEHKVMDFIRYEKSQPDFDPNTRHCLYGLDADLIMLGLSSHEPHFSLLREEVRFGKKAQKRISTVEETTFHLLHLSLMREYIDFEFACLKDKLPFGYNLENIIDDWVLMGFLVGNDFIPHLPDMHIHHDALPLFWKTYKKVLPTLNGYLNNGGDLNLDSFEKYLRVLAKVDFDNFTEKHADMKWLESRSECRNANKHHALRSDEVGIPTANEFMQTKTDELVDEDFSAFQKQDFDAMMTEFDFSEEEEDDSEDEESNIHDEQFFTDFRNFKAGYYRDKLEFQDVNQEVLKEQALGYVKAIQWILQYYFKGVPSWSWYYPHHYAPYLSDVRDFSGMKMEFEFSKPFLPFQQLMAVLPAASKKLMPVPLQSLMLSENSPVKDYYPVDFKTDLNGKQQQWEAVVLIPFINENRLISAMTPLEEKMTDEEKSRNKHGPHVMFQYTPESQGTYTSVMFPDIYNHQTKITNLPLDQFWMRDKSKLRQGLCAGVRVDVYFPGFPTMKHIPHKAELQRCGVKVFQHVSKGENMMLTILKENKQTLDELAHDMIGQSVYVSWPHLTEVQVIAISDGETKYYWLKDKFKPAGGKTKIVIEREKLTEDESNIWRKEVHSIAEEYKYRKGVFVGNTEVIVYACPLAGRRYVFSRHGDIVLEKQWSVSSHAFVLQGTIKDISVKDPTYKQYKTLVDLFSPKSDVFMLGEPKYGCKGEVIDVDVASVRIRVDFTVLQEPDLTTVQTESQNSRLYFQGYLLARRLGISSLMLSRITGCVFVIKTPPDVEKKPEHGDRMNIGLNLKLNKSNQEVPGYTKKVENEWLYSDALEKTVHDYITEFPELFDYLAHNSNENTYYAERIFGKNESKNRMQELSTFIKQLPCSKVQPVPQGSEIIDDIVVVEIEKQVERVQEVNKKRKRHIKMQVRPHLLFRPLEAQLTLVPDPSATYKLFDRVVNVRDGFSVPLGLRGTIIGITNAERERDVLYDVVFDEPFLGGLTLRCSPGRGYRMPNTAMINLSHGERKSSGAVAPINKPTAVVKPQSSMYHTYADAAAFPSGRQVHHNHVKPRNAFGSNRYSDFQEPRPQNSYQDGQQCYKTGFHSVNTHQNQNQGNRASQHQPRRSEQTHDEFTDMWKQLQKAQLMTSESDKYPEAVGQNSRLSNSKRNMSAKHPPDSSNQTPAAGRSTLEDAASALKTSFQQTQRPSNTRNHRSKAQEQSQGQTAMQKIDIEALMNSEDHIVKFIPSKSQLKQQEHSNEQTTTNQNLVTDDSNIHEEGDHITEIQMLNIVPETIEKQEVKVAKQHDQQHEIKGQGHIKSLGKEIKKSTIEMLAEWCQSVGMPQPRYDYQLGKDNKHRAVITLANGQVFSGCYTQNVDQAAELTAGIALTQLHQPPGGPPRFGVQQGPLQPHQGPKHLSTSPNSAFTPVKPLIHGPAQNQLPAFGVWPPRPGNAFPPAPPFGFMPRLDQAAFQHLGQVMQKQKTLQKTVKESSVNQTTPPPNKSEVEEVSHVLPSSDEQSKHIDSVGDQLANGDTADDKQNLTDIQQQQQGWQPQPASLENISQSTDLKSNSVNINLQELINLKPPESTKTGSTGKGAQSIGACNVTSRSKLANTAPIEGSAQTSGHRSKSRLAAKFPPPQ</sequence>
<dbReference type="InterPro" id="IPR016494">
    <property type="entry name" value="5_3_exoribonuclease_1"/>
</dbReference>
<dbReference type="Gene3D" id="2.30.30.750">
    <property type="match status" value="1"/>
</dbReference>
<feature type="domain" description="Xrn1 N-terminal" evidence="6">
    <location>
        <begin position="1"/>
        <end position="227"/>
    </location>
</feature>
<dbReference type="InterPro" id="IPR041412">
    <property type="entry name" value="Xrn1_helical"/>
</dbReference>
<dbReference type="CDD" id="cd18673">
    <property type="entry name" value="PIN_XRN1-2-like"/>
    <property type="match status" value="1"/>
</dbReference>
<evidence type="ECO:0000256" key="1">
    <source>
        <dbReference type="ARBA" id="ARBA00022722"/>
    </source>
</evidence>
<evidence type="ECO:0000259" key="10">
    <source>
        <dbReference type="Pfam" id="PF18334"/>
    </source>
</evidence>
<comment type="similarity">
    <text evidence="4">Belongs to the 5'-3' exonuclease family.</text>
</comment>
<dbReference type="Pfam" id="PF18129">
    <property type="entry name" value="SH3_12"/>
    <property type="match status" value="1"/>
</dbReference>
<dbReference type="Gene3D" id="3.40.50.12390">
    <property type="match status" value="1"/>
</dbReference>
<name>A0AAD9J478_9ANNE</name>
<feature type="region of interest" description="Disordered" evidence="5">
    <location>
        <begin position="1226"/>
        <end position="1290"/>
    </location>
</feature>
<dbReference type="GO" id="GO:0016075">
    <property type="term" value="P:rRNA catabolic process"/>
    <property type="evidence" value="ECO:0007669"/>
    <property type="project" value="TreeGrafter"/>
</dbReference>
<accession>A0AAD9J478</accession>
<dbReference type="PIRSF" id="PIRSF006743">
    <property type="entry name" value="Exonuclease_Xnr1"/>
    <property type="match status" value="1"/>
</dbReference>
<evidence type="ECO:0000256" key="2">
    <source>
        <dbReference type="ARBA" id="ARBA00022801"/>
    </source>
</evidence>
<dbReference type="GO" id="GO:0005634">
    <property type="term" value="C:nucleus"/>
    <property type="evidence" value="ECO:0007669"/>
    <property type="project" value="TreeGrafter"/>
</dbReference>
<evidence type="ECO:0000256" key="3">
    <source>
        <dbReference type="ARBA" id="ARBA00022839"/>
    </source>
</evidence>
<evidence type="ECO:0000259" key="6">
    <source>
        <dbReference type="Pfam" id="PF03159"/>
    </source>
</evidence>
<evidence type="ECO:0000313" key="12">
    <source>
        <dbReference type="Proteomes" id="UP001208570"/>
    </source>
</evidence>
<evidence type="ECO:0000259" key="9">
    <source>
        <dbReference type="Pfam" id="PF18332"/>
    </source>
</evidence>
<keyword evidence="3" id="KW-0269">Exonuclease</keyword>
<dbReference type="EMBL" id="JAODUP010000660">
    <property type="protein sequence ID" value="KAK2145731.1"/>
    <property type="molecule type" value="Genomic_DNA"/>
</dbReference>
<dbReference type="PANTHER" id="PTHR12341:SF7">
    <property type="entry name" value="5'-3' EXORIBONUCLEASE 1"/>
    <property type="match status" value="1"/>
</dbReference>
<keyword evidence="2" id="KW-0378">Hydrolase</keyword>
<dbReference type="InterPro" id="IPR047007">
    <property type="entry name" value="XRN1_D1_sf"/>
</dbReference>